<protein>
    <submittedName>
        <fullName evidence="1">Uncharacterized protein</fullName>
    </submittedName>
</protein>
<evidence type="ECO:0000313" key="1">
    <source>
        <dbReference type="EMBL" id="GMN58871.1"/>
    </source>
</evidence>
<dbReference type="AlphaFoldDB" id="A0AA88DP23"/>
<keyword evidence="2" id="KW-1185">Reference proteome</keyword>
<dbReference type="Proteomes" id="UP001187192">
    <property type="component" value="Unassembled WGS sequence"/>
</dbReference>
<accession>A0AA88DP23</accession>
<proteinExistence type="predicted"/>
<organism evidence="1 2">
    <name type="scientific">Ficus carica</name>
    <name type="common">Common fig</name>
    <dbReference type="NCBI Taxonomy" id="3494"/>
    <lineage>
        <taxon>Eukaryota</taxon>
        <taxon>Viridiplantae</taxon>
        <taxon>Streptophyta</taxon>
        <taxon>Embryophyta</taxon>
        <taxon>Tracheophyta</taxon>
        <taxon>Spermatophyta</taxon>
        <taxon>Magnoliopsida</taxon>
        <taxon>eudicotyledons</taxon>
        <taxon>Gunneridae</taxon>
        <taxon>Pentapetalae</taxon>
        <taxon>rosids</taxon>
        <taxon>fabids</taxon>
        <taxon>Rosales</taxon>
        <taxon>Moraceae</taxon>
        <taxon>Ficeae</taxon>
        <taxon>Ficus</taxon>
    </lineage>
</organism>
<comment type="caution">
    <text evidence="1">The sequence shown here is derived from an EMBL/GenBank/DDBJ whole genome shotgun (WGS) entry which is preliminary data.</text>
</comment>
<dbReference type="Gramene" id="FCD_00028867-RA">
    <property type="protein sequence ID" value="FCD_00028867-RA:cds"/>
    <property type="gene ID" value="FCD_00028867"/>
</dbReference>
<reference evidence="1" key="1">
    <citation type="submission" date="2023-07" db="EMBL/GenBank/DDBJ databases">
        <title>draft genome sequence of fig (Ficus carica).</title>
        <authorList>
            <person name="Takahashi T."/>
            <person name="Nishimura K."/>
        </authorList>
    </citation>
    <scope>NUCLEOTIDE SEQUENCE</scope>
</reference>
<gene>
    <name evidence="1" type="ORF">TIFTF001_027960</name>
</gene>
<dbReference type="EMBL" id="BTGU01000081">
    <property type="protein sequence ID" value="GMN58871.1"/>
    <property type="molecule type" value="Genomic_DNA"/>
</dbReference>
<sequence length="119" mass="13024">MVVLNLKGSALPTFLTQKAASFDPLNHPLDQPPGHQSRPYWPICLLAFAPPLGPQFSATSRCLSHMVLFLRPLAVVHPHWPLILAFGQPNAPNRVIRRATRPPSASISTSLLESSLAPY</sequence>
<evidence type="ECO:0000313" key="2">
    <source>
        <dbReference type="Proteomes" id="UP001187192"/>
    </source>
</evidence>
<name>A0AA88DP23_FICCA</name>